<evidence type="ECO:0000313" key="3">
    <source>
        <dbReference type="Proteomes" id="UP000027002"/>
    </source>
</evidence>
<sequence>MMMDLRASVATPLCPKQPEATRSDPKRPEATRSDPKRAGCMHSTVLPDRSVLGTPGPMQNIAWRAQEKPPHRGRDVSSLVNHAVGFSARGVPSPGHGSPALPCPALPRPGYRKRAPHCLPNGPDTGRRPPEMVGRALALLAKKVLIERAP</sequence>
<name>A0A8E5HXR5_USTVR</name>
<gene>
    <name evidence="2" type="ORF">UV8b_07785</name>
</gene>
<dbReference type="EMBL" id="CP072759">
    <property type="protein sequence ID" value="QUC23544.1"/>
    <property type="molecule type" value="Genomic_DNA"/>
</dbReference>
<evidence type="ECO:0000313" key="2">
    <source>
        <dbReference type="EMBL" id="QUC23544.1"/>
    </source>
</evidence>
<dbReference type="RefSeq" id="XP_043001217.1">
    <property type="nucleotide sequence ID" value="XM_043145282.1"/>
</dbReference>
<dbReference type="KEGG" id="uvi:66068562"/>
<dbReference type="AlphaFoldDB" id="A0A8E5HXR5"/>
<keyword evidence="3" id="KW-1185">Reference proteome</keyword>
<reference evidence="2" key="1">
    <citation type="submission" date="2020-03" db="EMBL/GenBank/DDBJ databases">
        <title>A mixture of massive structural variations and highly conserved coding sequences in Ustilaginoidea virens genome.</title>
        <authorList>
            <person name="Zhang K."/>
            <person name="Zhao Z."/>
            <person name="Zhang Z."/>
            <person name="Li Y."/>
            <person name="Hsiang T."/>
            <person name="Sun W."/>
        </authorList>
    </citation>
    <scope>NUCLEOTIDE SEQUENCE</scope>
    <source>
        <strain evidence="2">UV-8b</strain>
    </source>
</reference>
<protein>
    <submittedName>
        <fullName evidence="2">Uncharacterized protein</fullName>
    </submittedName>
</protein>
<feature type="region of interest" description="Disordered" evidence="1">
    <location>
        <begin position="89"/>
        <end position="108"/>
    </location>
</feature>
<evidence type="ECO:0000256" key="1">
    <source>
        <dbReference type="SAM" id="MobiDB-lite"/>
    </source>
</evidence>
<proteinExistence type="predicted"/>
<feature type="region of interest" description="Disordered" evidence="1">
    <location>
        <begin position="1"/>
        <end position="57"/>
    </location>
</feature>
<feature type="compositionally biased region" description="Basic and acidic residues" evidence="1">
    <location>
        <begin position="19"/>
        <end position="37"/>
    </location>
</feature>
<organism evidence="2 3">
    <name type="scientific">Ustilaginoidea virens</name>
    <name type="common">Rice false smut fungus</name>
    <name type="synonym">Villosiclava virens</name>
    <dbReference type="NCBI Taxonomy" id="1159556"/>
    <lineage>
        <taxon>Eukaryota</taxon>
        <taxon>Fungi</taxon>
        <taxon>Dikarya</taxon>
        <taxon>Ascomycota</taxon>
        <taxon>Pezizomycotina</taxon>
        <taxon>Sordariomycetes</taxon>
        <taxon>Hypocreomycetidae</taxon>
        <taxon>Hypocreales</taxon>
        <taxon>Clavicipitaceae</taxon>
        <taxon>Ustilaginoidea</taxon>
    </lineage>
</organism>
<dbReference type="GeneID" id="66068562"/>
<accession>A0A8E5HXR5</accession>
<dbReference type="Proteomes" id="UP000027002">
    <property type="component" value="Chromosome 7"/>
</dbReference>